<keyword evidence="2" id="KW-1185">Reference proteome</keyword>
<dbReference type="InterPro" id="IPR051544">
    <property type="entry name" value="TPS_OM_transporter"/>
</dbReference>
<evidence type="ECO:0000313" key="2">
    <source>
        <dbReference type="Proteomes" id="UP000186039"/>
    </source>
</evidence>
<protein>
    <recommendedName>
        <fullName evidence="3">Haemolysin activator HlyB C-terminal domain-containing protein</fullName>
    </recommendedName>
</protein>
<dbReference type="Proteomes" id="UP000186039">
    <property type="component" value="Unassembled WGS sequence"/>
</dbReference>
<dbReference type="RefSeq" id="WP_075716386.1">
    <property type="nucleotide sequence ID" value="NZ_MJMH01000234.1"/>
</dbReference>
<dbReference type="EMBL" id="MJMH01000234">
    <property type="protein sequence ID" value="OLQ84735.1"/>
    <property type="molecule type" value="Genomic_DNA"/>
</dbReference>
<comment type="caution">
    <text evidence="1">The sequence shown here is derived from an EMBL/GenBank/DDBJ whole genome shotgun (WGS) entry which is preliminary data.</text>
</comment>
<reference evidence="1 2" key="1">
    <citation type="submission" date="2016-09" db="EMBL/GenBank/DDBJ databases">
        <title>Genomic Taxonomy of the Vibrionaceae.</title>
        <authorList>
            <person name="Gonzalez-Castillo A."/>
            <person name="Gomez-Gil B."/>
            <person name="Enciso-Ibarra K."/>
        </authorList>
    </citation>
    <scope>NUCLEOTIDE SEQUENCE [LARGE SCALE GENOMIC DNA]</scope>
    <source>
        <strain evidence="1 2">CAIM 1902</strain>
    </source>
</reference>
<name>A0ABX3F742_9VIBR</name>
<sequence>MKCKQNLQSELLSVLFGVVCFTASSFSFASSNLVIESTILNDEDITKIIEDSTLGTSLSFELLDSNLKSILIDKYDILVPIISIENNDGFDVIKAEASQYESITDNFDDNIHNLVCEQLCSKNDIRKKDLLGVVNSIDSINSLSAHLELLPGSLPRHSDLIVDVKPKKNFLRLEADNRGNEYTGNYVYSLYGQINSTFTNYDQINTKFETSNLIGKKSASIYYSDYLPSIDANYDVAAVYDYYLLKKELQKFQITGDSFKYSFMIRKVPFFDYASSINAGVTFVDNTSHLLGLSTDKDIVYSEIGYTKKYDNFDGFRAVVNFNYVSGDVSFGDQQAEEIDSDSVNIGGNFKILRSYFNASYQFFPYEVELLMRGQLANHKNLANELKIDIGDSLFSYQRGFTINDGILNAISLSRYDLVFNQNLKYGVKLSNAYGYIQDAQPYFSDNNKVNIYDLSLFLKGEWSGLSYEMSFSKALGAKVHNALHDDRFLFTIGKTFNF</sequence>
<dbReference type="PANTHER" id="PTHR34597:SF3">
    <property type="entry name" value="OUTER MEMBRANE TRANSPORTER CDIB"/>
    <property type="match status" value="1"/>
</dbReference>
<accession>A0ABX3F742</accession>
<organism evidence="1 2">
    <name type="scientific">Vibrio panuliri</name>
    <dbReference type="NCBI Taxonomy" id="1381081"/>
    <lineage>
        <taxon>Bacteria</taxon>
        <taxon>Pseudomonadati</taxon>
        <taxon>Pseudomonadota</taxon>
        <taxon>Gammaproteobacteria</taxon>
        <taxon>Vibrionales</taxon>
        <taxon>Vibrionaceae</taxon>
        <taxon>Vibrio</taxon>
    </lineage>
</organism>
<dbReference type="Gene3D" id="2.40.160.50">
    <property type="entry name" value="membrane protein fhac: a member of the omp85/tpsb transporter family"/>
    <property type="match status" value="1"/>
</dbReference>
<evidence type="ECO:0008006" key="3">
    <source>
        <dbReference type="Google" id="ProtNLM"/>
    </source>
</evidence>
<evidence type="ECO:0000313" key="1">
    <source>
        <dbReference type="EMBL" id="OLQ84735.1"/>
    </source>
</evidence>
<gene>
    <name evidence="1" type="ORF">BIY20_17100</name>
</gene>
<proteinExistence type="predicted"/>
<dbReference type="PANTHER" id="PTHR34597">
    <property type="entry name" value="SLR1661 PROTEIN"/>
    <property type="match status" value="1"/>
</dbReference>